<evidence type="ECO:0000313" key="1">
    <source>
        <dbReference type="EMBL" id="KAK7317723.1"/>
    </source>
</evidence>
<comment type="caution">
    <text evidence="1">The sequence shown here is derived from an EMBL/GenBank/DDBJ whole genome shotgun (WGS) entry which is preliminary data.</text>
</comment>
<sequence>MRHVTKIQADKNFNASGDNVTTYKNNVILGGDENVTDSKGYHAVDKDVIISCNDDDMEEAKDSLVSGGNDMPTVNNAIVFFGRENNLLHVSSSCSCHFDLTADLVWSGWHYGLDHFPPFK</sequence>
<proteinExistence type="predicted"/>
<dbReference type="AlphaFoldDB" id="A0AAN9KK51"/>
<organism evidence="1 2">
    <name type="scientific">Clitoria ternatea</name>
    <name type="common">Butterfly pea</name>
    <dbReference type="NCBI Taxonomy" id="43366"/>
    <lineage>
        <taxon>Eukaryota</taxon>
        <taxon>Viridiplantae</taxon>
        <taxon>Streptophyta</taxon>
        <taxon>Embryophyta</taxon>
        <taxon>Tracheophyta</taxon>
        <taxon>Spermatophyta</taxon>
        <taxon>Magnoliopsida</taxon>
        <taxon>eudicotyledons</taxon>
        <taxon>Gunneridae</taxon>
        <taxon>Pentapetalae</taxon>
        <taxon>rosids</taxon>
        <taxon>fabids</taxon>
        <taxon>Fabales</taxon>
        <taxon>Fabaceae</taxon>
        <taxon>Papilionoideae</taxon>
        <taxon>50 kb inversion clade</taxon>
        <taxon>NPAAA clade</taxon>
        <taxon>indigoferoid/millettioid clade</taxon>
        <taxon>Phaseoleae</taxon>
        <taxon>Clitoria</taxon>
    </lineage>
</organism>
<keyword evidence="2" id="KW-1185">Reference proteome</keyword>
<reference evidence="1 2" key="1">
    <citation type="submission" date="2024-01" db="EMBL/GenBank/DDBJ databases">
        <title>The genomes of 5 underutilized Papilionoideae crops provide insights into root nodulation and disease resistance.</title>
        <authorList>
            <person name="Yuan L."/>
        </authorList>
    </citation>
    <scope>NUCLEOTIDE SEQUENCE [LARGE SCALE GENOMIC DNA]</scope>
    <source>
        <strain evidence="1">LY-2023</strain>
        <tissue evidence="1">Leaf</tissue>
    </source>
</reference>
<protein>
    <submittedName>
        <fullName evidence="1">Uncharacterized protein</fullName>
    </submittedName>
</protein>
<accession>A0AAN9KK51</accession>
<name>A0AAN9KK51_CLITE</name>
<evidence type="ECO:0000313" key="2">
    <source>
        <dbReference type="Proteomes" id="UP001359559"/>
    </source>
</evidence>
<dbReference type="EMBL" id="JAYKXN010000001">
    <property type="protein sequence ID" value="KAK7317723.1"/>
    <property type="molecule type" value="Genomic_DNA"/>
</dbReference>
<dbReference type="Proteomes" id="UP001359559">
    <property type="component" value="Unassembled WGS sequence"/>
</dbReference>
<gene>
    <name evidence="1" type="ORF">RJT34_02181</name>
</gene>